<evidence type="ECO:0000256" key="3">
    <source>
        <dbReference type="ARBA" id="ARBA00022692"/>
    </source>
</evidence>
<dbReference type="InterPro" id="IPR007369">
    <property type="entry name" value="Peptidase_A22B_SPP"/>
</dbReference>
<feature type="transmembrane region" description="Helical" evidence="9">
    <location>
        <begin position="434"/>
        <end position="456"/>
    </location>
</feature>
<evidence type="ECO:0000313" key="10">
    <source>
        <dbReference type="EMBL" id="KAK7408906.1"/>
    </source>
</evidence>
<comment type="similarity">
    <text evidence="2">Belongs to the peptidase A22B family.</text>
</comment>
<reference evidence="10 11" key="1">
    <citation type="journal article" date="2025" name="Microbiol. Resour. Announc.">
        <title>Draft genome sequences for Neonectria magnoliae and Neonectria punicea, canker pathogens of Liriodendron tulipifera and Acer saccharum in West Virginia.</title>
        <authorList>
            <person name="Petronek H.M."/>
            <person name="Kasson M.T."/>
            <person name="Metheny A.M."/>
            <person name="Stauder C.M."/>
            <person name="Lovett B."/>
            <person name="Lynch S.C."/>
            <person name="Garnas J.R."/>
            <person name="Kasson L.R."/>
            <person name="Stajich J.E."/>
        </authorList>
    </citation>
    <scope>NUCLEOTIDE SEQUENCE [LARGE SCALE GENOMIC DNA]</scope>
    <source>
        <strain evidence="10 11">NRRL 64653</strain>
    </source>
</reference>
<feature type="compositionally biased region" description="Basic and acidic residues" evidence="8">
    <location>
        <begin position="526"/>
        <end position="536"/>
    </location>
</feature>
<comment type="subcellular location">
    <subcellularLocation>
        <location evidence="1">Endoplasmic reticulum membrane</location>
        <topology evidence="1">Multi-pass membrane protein</topology>
    </subcellularLocation>
</comment>
<evidence type="ECO:0000256" key="6">
    <source>
        <dbReference type="ARBA" id="ARBA00022989"/>
    </source>
</evidence>
<dbReference type="SMART" id="SM00730">
    <property type="entry name" value="PSN"/>
    <property type="match status" value="1"/>
</dbReference>
<protein>
    <submittedName>
        <fullName evidence="10">Uncharacterized protein</fullName>
    </submittedName>
</protein>
<name>A0ABR1GTW7_9HYPO</name>
<feature type="region of interest" description="Disordered" evidence="8">
    <location>
        <begin position="526"/>
        <end position="570"/>
    </location>
</feature>
<dbReference type="EMBL" id="JAZAVJ010000169">
    <property type="protein sequence ID" value="KAK7408906.1"/>
    <property type="molecule type" value="Genomic_DNA"/>
</dbReference>
<evidence type="ECO:0000256" key="2">
    <source>
        <dbReference type="ARBA" id="ARBA00006859"/>
    </source>
</evidence>
<keyword evidence="4" id="KW-0378">Hydrolase</keyword>
<feature type="transmembrane region" description="Helical" evidence="9">
    <location>
        <begin position="241"/>
        <end position="259"/>
    </location>
</feature>
<evidence type="ECO:0000256" key="5">
    <source>
        <dbReference type="ARBA" id="ARBA00022824"/>
    </source>
</evidence>
<comment type="caution">
    <text evidence="10">The sequence shown here is derived from an EMBL/GenBank/DDBJ whole genome shotgun (WGS) entry which is preliminary data.</text>
</comment>
<feature type="transmembrane region" description="Helical" evidence="9">
    <location>
        <begin position="291"/>
        <end position="312"/>
    </location>
</feature>
<keyword evidence="5" id="KW-0256">Endoplasmic reticulum</keyword>
<dbReference type="PANTHER" id="PTHR12174:SF23">
    <property type="entry name" value="MINOR HISTOCOMPATIBILITY ANTIGEN H13"/>
    <property type="match status" value="1"/>
</dbReference>
<proteinExistence type="inferred from homology"/>
<gene>
    <name evidence="10" type="ORF">QQX98_008910</name>
</gene>
<accession>A0ABR1GTW7</accession>
<keyword evidence="11" id="KW-1185">Reference proteome</keyword>
<keyword evidence="3 9" id="KW-0812">Transmembrane</keyword>
<feature type="transmembrane region" description="Helical" evidence="9">
    <location>
        <begin position="462"/>
        <end position="480"/>
    </location>
</feature>
<keyword evidence="6 9" id="KW-1133">Transmembrane helix</keyword>
<evidence type="ECO:0000256" key="1">
    <source>
        <dbReference type="ARBA" id="ARBA00004477"/>
    </source>
</evidence>
<sequence length="570" mass="62933">MSETQALSVPLKGSLEGLNATLGELGDVSYFEYFQDLDFLLLEVKLVFSALGIIYLGAHAALRRPPSAAPAKERKPGQKEEDGERFSQGLEPSDAIMFPLMAAVVLVGLYYLMQWLQDPNILNKVLRWYMSAMSIASLLSLYSHGIELGTTLVFPRYWRARDGALRVVDQKTRSVKVCDDVGNPTAGSEETDNPLPGPLALLARPASFRKAVWEVRGLLTRHWVVKLFVHGMGKEEGKVKFSHMVAMLMAVATALVYSYTTSPFLSNTLGYGMCYGSFLLLSPTDYLTSTLVLVGLFFYDIVMVFYTPYMVTVATKLDVPIKLTFEAAERRSILGLGDIVIPGMVMALALRFDLWMHYVRKIKYESTDLKLVEKDPSSGAITSTSEVKHKEVKARYVNSKGSWGDSLWVRGTLFVCGPKQVPPALEASRFPKTYFYASMVGYFLGMLVTLAMLLVFKRGQPALLYLVPGVLGSLWLTGLVRGEIRQMWTYTEDGSIDTLDVVVDLDGNGKAIKAIGELKDGVVDTTKAKDEKKDENPTEVSQGDAKKGSKAGHSVFLLSVDAPPEEDEDA</sequence>
<evidence type="ECO:0000256" key="4">
    <source>
        <dbReference type="ARBA" id="ARBA00022801"/>
    </source>
</evidence>
<feature type="region of interest" description="Disordered" evidence="8">
    <location>
        <begin position="67"/>
        <end position="86"/>
    </location>
</feature>
<dbReference type="PANTHER" id="PTHR12174">
    <property type="entry name" value="SIGNAL PEPTIDE PEPTIDASE"/>
    <property type="match status" value="1"/>
</dbReference>
<feature type="transmembrane region" description="Helical" evidence="9">
    <location>
        <begin position="39"/>
        <end position="58"/>
    </location>
</feature>
<feature type="transmembrane region" description="Helical" evidence="9">
    <location>
        <begin position="95"/>
        <end position="113"/>
    </location>
</feature>
<dbReference type="InterPro" id="IPR006639">
    <property type="entry name" value="Preselin/SPP"/>
</dbReference>
<dbReference type="Pfam" id="PF04258">
    <property type="entry name" value="Peptidase_A22B"/>
    <property type="match status" value="1"/>
</dbReference>
<dbReference type="Proteomes" id="UP001498476">
    <property type="component" value="Unassembled WGS sequence"/>
</dbReference>
<feature type="transmembrane region" description="Helical" evidence="9">
    <location>
        <begin position="332"/>
        <end position="354"/>
    </location>
</feature>
<keyword evidence="7 9" id="KW-0472">Membrane</keyword>
<evidence type="ECO:0000256" key="8">
    <source>
        <dbReference type="SAM" id="MobiDB-lite"/>
    </source>
</evidence>
<organism evidence="10 11">
    <name type="scientific">Neonectria punicea</name>
    <dbReference type="NCBI Taxonomy" id="979145"/>
    <lineage>
        <taxon>Eukaryota</taxon>
        <taxon>Fungi</taxon>
        <taxon>Dikarya</taxon>
        <taxon>Ascomycota</taxon>
        <taxon>Pezizomycotina</taxon>
        <taxon>Sordariomycetes</taxon>
        <taxon>Hypocreomycetidae</taxon>
        <taxon>Hypocreales</taxon>
        <taxon>Nectriaceae</taxon>
        <taxon>Neonectria</taxon>
    </lineage>
</organism>
<evidence type="ECO:0000256" key="9">
    <source>
        <dbReference type="SAM" id="Phobius"/>
    </source>
</evidence>
<evidence type="ECO:0000256" key="7">
    <source>
        <dbReference type="ARBA" id="ARBA00023136"/>
    </source>
</evidence>
<feature type="compositionally biased region" description="Basic and acidic residues" evidence="8">
    <location>
        <begin position="71"/>
        <end position="85"/>
    </location>
</feature>
<evidence type="ECO:0000313" key="11">
    <source>
        <dbReference type="Proteomes" id="UP001498476"/>
    </source>
</evidence>